<dbReference type="InterPro" id="IPR016162">
    <property type="entry name" value="Ald_DH_N"/>
</dbReference>
<dbReference type="Proteomes" id="UP000679352">
    <property type="component" value="Chromosome"/>
</dbReference>
<keyword evidence="10" id="KW-1185">Reference proteome</keyword>
<sequence length="465" mass="49426">MDGGDPVARLFHLQSSGAAARRATFGLTERRAALARLADAIRARQAEIVAALATDFGKPEAEVVLTEILPLLQEIAHTSRHLGRWMRPRRVRAGLSAFGTSAQIVTEPKGTCLIIAPWNYPLNLALGPLISCLAAGNSAILKPSELTPATSALIADIVAETFANDLVAVVEGGKEVAEALLALPFDHIFFTGSPEVGSRVMAAAAKTLASVTLELGGKSPCIIGPGADLAQAAKWIAFGKFTNAGQTCIAPDHVLVHASVAAPFKAALRHAINRLYPGGLASPDLTLVINDRHAQRLTHLLGEALDMGARLVTGGPSRGRRILPTVIEAVTPEMGLDRDEIFGPILPLLIYDDLPDALARIAARPKPLALYMFEKDRGLVEQVIAGSTSGSVGVNLTMLQFSHPFLPFGGVNRSGLGAAHGQWGFRAFSHEKAVLRNRFSPVPLLFPPYTARVRRLIALAQRMLG</sequence>
<feature type="active site" evidence="5">
    <location>
        <position position="248"/>
    </location>
</feature>
<dbReference type="RefSeq" id="WP_215506921.1">
    <property type="nucleotide sequence ID" value="NZ_CP076361.1"/>
</dbReference>
<keyword evidence="3" id="KW-0520">NAD</keyword>
<comment type="similarity">
    <text evidence="1 4 7">Belongs to the aldehyde dehydrogenase family.</text>
</comment>
<dbReference type="AlphaFoldDB" id="A0A975P4X0"/>
<dbReference type="GO" id="GO:0005737">
    <property type="term" value="C:cytoplasm"/>
    <property type="evidence" value="ECO:0007669"/>
    <property type="project" value="TreeGrafter"/>
</dbReference>
<dbReference type="PANTHER" id="PTHR43570:SF20">
    <property type="entry name" value="ALDEHYDE DEHYDROGENASE ALDX-RELATED"/>
    <property type="match status" value="1"/>
</dbReference>
<evidence type="ECO:0000313" key="10">
    <source>
        <dbReference type="Proteomes" id="UP000679352"/>
    </source>
</evidence>
<organism evidence="9 10">
    <name type="scientific">Gemmobacter fulvus</name>
    <dbReference type="NCBI Taxonomy" id="2840474"/>
    <lineage>
        <taxon>Bacteria</taxon>
        <taxon>Pseudomonadati</taxon>
        <taxon>Pseudomonadota</taxon>
        <taxon>Alphaproteobacteria</taxon>
        <taxon>Rhodobacterales</taxon>
        <taxon>Paracoccaceae</taxon>
        <taxon>Gemmobacter</taxon>
    </lineage>
</organism>
<dbReference type="PANTHER" id="PTHR43570">
    <property type="entry name" value="ALDEHYDE DEHYDROGENASE"/>
    <property type="match status" value="1"/>
</dbReference>
<evidence type="ECO:0000256" key="5">
    <source>
        <dbReference type="PIRSR" id="PIRSR036492-1"/>
    </source>
</evidence>
<evidence type="ECO:0000256" key="2">
    <source>
        <dbReference type="ARBA" id="ARBA00023002"/>
    </source>
</evidence>
<dbReference type="EMBL" id="CP076361">
    <property type="protein sequence ID" value="QWK89904.1"/>
    <property type="molecule type" value="Genomic_DNA"/>
</dbReference>
<accession>A0A975P4X0</accession>
<dbReference type="PROSITE" id="PS00687">
    <property type="entry name" value="ALDEHYDE_DEHYDR_GLU"/>
    <property type="match status" value="1"/>
</dbReference>
<dbReference type="KEGG" id="gfu:KM031_13850"/>
<dbReference type="InterPro" id="IPR029510">
    <property type="entry name" value="Ald_DH_CS_GLU"/>
</dbReference>
<dbReference type="InterPro" id="IPR016161">
    <property type="entry name" value="Ald_DH/histidinol_DH"/>
</dbReference>
<name>A0A975P4X0_9RHOB</name>
<dbReference type="Pfam" id="PF00171">
    <property type="entry name" value="Aldedh"/>
    <property type="match status" value="1"/>
</dbReference>
<proteinExistence type="inferred from homology"/>
<protein>
    <recommendedName>
        <fullName evidence="4">Aldehyde dehydrogenase</fullName>
    </recommendedName>
</protein>
<dbReference type="InterPro" id="IPR016163">
    <property type="entry name" value="Ald_DH_C"/>
</dbReference>
<evidence type="ECO:0000259" key="8">
    <source>
        <dbReference type="Pfam" id="PF00171"/>
    </source>
</evidence>
<dbReference type="InterPro" id="IPR012394">
    <property type="entry name" value="Aldehyde_DH_NAD(P)"/>
</dbReference>
<reference evidence="9" key="1">
    <citation type="submission" date="2021-06" db="EMBL/GenBank/DDBJ databases">
        <title>Direct submission.</title>
        <authorList>
            <person name="Lee C.-S."/>
            <person name="Jin L."/>
        </authorList>
    </citation>
    <scope>NUCLEOTIDE SEQUENCE</scope>
    <source>
        <strain evidence="9">Con5</strain>
    </source>
</reference>
<keyword evidence="2 4" id="KW-0560">Oxidoreductase</keyword>
<dbReference type="GO" id="GO:0006081">
    <property type="term" value="P:aldehyde metabolic process"/>
    <property type="evidence" value="ECO:0007669"/>
    <property type="project" value="InterPro"/>
</dbReference>
<evidence type="ECO:0000256" key="3">
    <source>
        <dbReference type="ARBA" id="ARBA00023027"/>
    </source>
</evidence>
<evidence type="ECO:0000256" key="4">
    <source>
        <dbReference type="PIRNR" id="PIRNR036492"/>
    </source>
</evidence>
<evidence type="ECO:0000313" key="9">
    <source>
        <dbReference type="EMBL" id="QWK89904.1"/>
    </source>
</evidence>
<dbReference type="PROSITE" id="PS00070">
    <property type="entry name" value="ALDEHYDE_DEHYDR_CYS"/>
    <property type="match status" value="1"/>
</dbReference>
<dbReference type="Gene3D" id="3.40.605.10">
    <property type="entry name" value="Aldehyde Dehydrogenase, Chain A, domain 1"/>
    <property type="match status" value="1"/>
</dbReference>
<gene>
    <name evidence="9" type="ORF">KM031_13850</name>
</gene>
<feature type="domain" description="Aldehyde dehydrogenase" evidence="8">
    <location>
        <begin position="24"/>
        <end position="434"/>
    </location>
</feature>
<evidence type="ECO:0000256" key="6">
    <source>
        <dbReference type="PROSITE-ProRule" id="PRU10007"/>
    </source>
</evidence>
<dbReference type="PIRSF" id="PIRSF036492">
    <property type="entry name" value="ALDH"/>
    <property type="match status" value="1"/>
</dbReference>
<dbReference type="GO" id="GO:0004029">
    <property type="term" value="F:aldehyde dehydrogenase (NAD+) activity"/>
    <property type="evidence" value="ECO:0007669"/>
    <property type="project" value="TreeGrafter"/>
</dbReference>
<evidence type="ECO:0000256" key="7">
    <source>
        <dbReference type="RuleBase" id="RU003345"/>
    </source>
</evidence>
<evidence type="ECO:0000256" key="1">
    <source>
        <dbReference type="ARBA" id="ARBA00009986"/>
    </source>
</evidence>
<dbReference type="InterPro" id="IPR015590">
    <property type="entry name" value="Aldehyde_DH_dom"/>
</dbReference>
<dbReference type="InterPro" id="IPR016160">
    <property type="entry name" value="Ald_DH_CS_CYS"/>
</dbReference>
<dbReference type="Gene3D" id="3.40.309.10">
    <property type="entry name" value="Aldehyde Dehydrogenase, Chain A, domain 2"/>
    <property type="match status" value="1"/>
</dbReference>
<dbReference type="SUPFAM" id="SSF53720">
    <property type="entry name" value="ALDH-like"/>
    <property type="match status" value="1"/>
</dbReference>
<dbReference type="FunFam" id="3.40.605.10:FF:000004">
    <property type="entry name" value="Aldehyde dehydrogenase"/>
    <property type="match status" value="1"/>
</dbReference>
<feature type="active site" evidence="5 6">
    <location>
        <position position="214"/>
    </location>
</feature>